<evidence type="ECO:0000256" key="4">
    <source>
        <dbReference type="ARBA" id="ARBA00022692"/>
    </source>
</evidence>
<dbReference type="Pfam" id="PF04418">
    <property type="entry name" value="DUF543"/>
    <property type="match status" value="1"/>
</dbReference>
<keyword evidence="7 9" id="KW-0496">Mitochondrion</keyword>
<proteinExistence type="inferred from homology"/>
<keyword evidence="4 9" id="KW-0812">Transmembrane</keyword>
<evidence type="ECO:0000256" key="7">
    <source>
        <dbReference type="ARBA" id="ARBA00023128"/>
    </source>
</evidence>
<accession>A0A0N5B107</accession>
<name>A0A0N5B107_9BILA</name>
<protein>
    <recommendedName>
        <fullName evidence="9">MICOS complex subunit MIC10</fullName>
    </recommendedName>
</protein>
<dbReference type="GO" id="GO:0005758">
    <property type="term" value="C:mitochondrial intermembrane space"/>
    <property type="evidence" value="ECO:0007669"/>
    <property type="project" value="InterPro"/>
</dbReference>
<evidence type="ECO:0000313" key="11">
    <source>
        <dbReference type="WBParaSite" id="SMUV_0001095901-mRNA-1"/>
    </source>
</evidence>
<evidence type="ECO:0000256" key="9">
    <source>
        <dbReference type="RuleBase" id="RU363011"/>
    </source>
</evidence>
<organism evidence="10 11">
    <name type="scientific">Syphacia muris</name>
    <dbReference type="NCBI Taxonomy" id="451379"/>
    <lineage>
        <taxon>Eukaryota</taxon>
        <taxon>Metazoa</taxon>
        <taxon>Ecdysozoa</taxon>
        <taxon>Nematoda</taxon>
        <taxon>Chromadorea</taxon>
        <taxon>Rhabditida</taxon>
        <taxon>Spirurina</taxon>
        <taxon>Oxyuridomorpha</taxon>
        <taxon>Oxyuroidea</taxon>
        <taxon>Oxyuridae</taxon>
        <taxon>Syphacia</taxon>
    </lineage>
</organism>
<comment type="function">
    <text evidence="1 9">Component of the MICOS complex, a large protein complex of the mitochondrial inner membrane that plays crucial roles in the maintenance of crista junctions, inner membrane architecture, and formation of contact sites to the outer membrane.</text>
</comment>
<sequence>MSNKSENELGEKLDRCLADSLLKIAGGAAIGIIASVALFKSRSFPIWFGSGIGLGMGWNNCRHDLQNPYVYYGKKISTETQPLASANDNRNNKQVELIQDALSKMRVVDDKILFELNVALPSHSFSENVDKGERCKEVQRQLLEMRTMRMNLIQRCIKANQNKISEMRKQDLPPSDIRIVQNTLRLIRSELDVEGIVNERSEKAIHDRCRTFS</sequence>
<evidence type="ECO:0000256" key="1">
    <source>
        <dbReference type="ARBA" id="ARBA00002689"/>
    </source>
</evidence>
<reference evidence="11" key="1">
    <citation type="submission" date="2017-02" db="UniProtKB">
        <authorList>
            <consortium name="WormBaseParasite"/>
        </authorList>
    </citation>
    <scope>IDENTIFICATION</scope>
</reference>
<dbReference type="AlphaFoldDB" id="A0A0N5B107"/>
<keyword evidence="5 9" id="KW-0999">Mitochondrion inner membrane</keyword>
<evidence type="ECO:0000256" key="6">
    <source>
        <dbReference type="ARBA" id="ARBA00022989"/>
    </source>
</evidence>
<dbReference type="WBParaSite" id="SMUV_0001095901-mRNA-1">
    <property type="protein sequence ID" value="SMUV_0001095901-mRNA-1"/>
    <property type="gene ID" value="SMUV_0001095901"/>
</dbReference>
<dbReference type="Pfam" id="PF09774">
    <property type="entry name" value="MIX23"/>
    <property type="match status" value="1"/>
</dbReference>
<keyword evidence="6 9" id="KW-1133">Transmembrane helix</keyword>
<keyword evidence="8 9" id="KW-0472">Membrane</keyword>
<dbReference type="GO" id="GO:0061617">
    <property type="term" value="C:MICOS complex"/>
    <property type="evidence" value="ECO:0007669"/>
    <property type="project" value="UniProtKB-UniRule"/>
</dbReference>
<dbReference type="Proteomes" id="UP000046393">
    <property type="component" value="Unplaced"/>
</dbReference>
<dbReference type="InterPro" id="IPR007512">
    <property type="entry name" value="Mic10"/>
</dbReference>
<evidence type="ECO:0000256" key="5">
    <source>
        <dbReference type="ARBA" id="ARBA00022792"/>
    </source>
</evidence>
<evidence type="ECO:0000256" key="8">
    <source>
        <dbReference type="ARBA" id="ARBA00023136"/>
    </source>
</evidence>
<comment type="subcellular location">
    <subcellularLocation>
        <location evidence="2 9">Mitochondrion inner membrane</location>
        <topology evidence="2 9">Single-pass membrane protein</topology>
    </subcellularLocation>
</comment>
<evidence type="ECO:0000256" key="3">
    <source>
        <dbReference type="ARBA" id="ARBA00006792"/>
    </source>
</evidence>
<evidence type="ECO:0000313" key="10">
    <source>
        <dbReference type="Proteomes" id="UP000046393"/>
    </source>
</evidence>
<comment type="similarity">
    <text evidence="3 9">Belongs to the MICOS complex subunit Mic10 family.</text>
</comment>
<keyword evidence="10" id="KW-1185">Reference proteome</keyword>
<dbReference type="PANTHER" id="PTHR21304">
    <property type="entry name" value="MICOS COMPLEX SUBUNIT MIC10"/>
    <property type="match status" value="1"/>
</dbReference>
<evidence type="ECO:0000256" key="2">
    <source>
        <dbReference type="ARBA" id="ARBA00004434"/>
    </source>
</evidence>
<dbReference type="InterPro" id="IPR019171">
    <property type="entry name" value="MIX23"/>
</dbReference>
<feature type="transmembrane region" description="Helical" evidence="9">
    <location>
        <begin position="20"/>
        <end position="39"/>
    </location>
</feature>
<dbReference type="PANTHER" id="PTHR21304:SF0">
    <property type="entry name" value="MICOS COMPLEX SUBUNIT MIC10"/>
    <property type="match status" value="1"/>
</dbReference>
<comment type="subunit">
    <text evidence="9">Component of the mitochondrial contact site and cristae organizing system (MICOS) complex.</text>
</comment>
<dbReference type="STRING" id="451379.A0A0N5B107"/>